<name>A0A1W0WJS5_HYPEX</name>
<keyword evidence="1" id="KW-0472">Membrane</keyword>
<accession>A0A1W0WJS5</accession>
<keyword evidence="1" id="KW-0812">Transmembrane</keyword>
<feature type="transmembrane region" description="Helical" evidence="1">
    <location>
        <begin position="176"/>
        <end position="201"/>
    </location>
</feature>
<evidence type="ECO:0000313" key="3">
    <source>
        <dbReference type="Proteomes" id="UP000192578"/>
    </source>
</evidence>
<gene>
    <name evidence="2" type="ORF">BV898_10420</name>
</gene>
<dbReference type="EMBL" id="MTYJ01000089">
    <property type="protein sequence ID" value="OQV15412.1"/>
    <property type="molecule type" value="Genomic_DNA"/>
</dbReference>
<reference evidence="3" key="1">
    <citation type="submission" date="2017-01" db="EMBL/GenBank/DDBJ databases">
        <title>Comparative genomics of anhydrobiosis in the tardigrade Hypsibius dujardini.</title>
        <authorList>
            <person name="Yoshida Y."/>
            <person name="Koutsovoulos G."/>
            <person name="Laetsch D."/>
            <person name="Stevens L."/>
            <person name="Kumar S."/>
            <person name="Horikawa D."/>
            <person name="Ishino K."/>
            <person name="Komine S."/>
            <person name="Tomita M."/>
            <person name="Blaxter M."/>
            <person name="Arakawa K."/>
        </authorList>
    </citation>
    <scope>NUCLEOTIDE SEQUENCE [LARGE SCALE GENOMIC DNA]</scope>
    <source>
        <strain evidence="3">Z151</strain>
    </source>
</reference>
<evidence type="ECO:0000313" key="2">
    <source>
        <dbReference type="EMBL" id="OQV15412.1"/>
    </source>
</evidence>
<keyword evidence="1" id="KW-1133">Transmembrane helix</keyword>
<dbReference type="Proteomes" id="UP000192578">
    <property type="component" value="Unassembled WGS sequence"/>
</dbReference>
<organism evidence="2 3">
    <name type="scientific">Hypsibius exemplaris</name>
    <name type="common">Freshwater tardigrade</name>
    <dbReference type="NCBI Taxonomy" id="2072580"/>
    <lineage>
        <taxon>Eukaryota</taxon>
        <taxon>Metazoa</taxon>
        <taxon>Ecdysozoa</taxon>
        <taxon>Tardigrada</taxon>
        <taxon>Eutardigrada</taxon>
        <taxon>Parachela</taxon>
        <taxon>Hypsibioidea</taxon>
        <taxon>Hypsibiidae</taxon>
        <taxon>Hypsibius</taxon>
    </lineage>
</organism>
<protein>
    <recommendedName>
        <fullName evidence="4">Protein kinase domain-containing protein</fullName>
    </recommendedName>
</protein>
<dbReference type="OrthoDB" id="6339427at2759"/>
<sequence>MTPILTARKPVYWTSCITSAGQASRSDEPRAGLLQVSSGIGAPHLAVHHRHRDLASKKRSFVSGEKILKISDFGLARTGETYMVSNARHGSSCRFDRRTWEKFSTAAFADWLLLGNADVLPRKPLPPDGVNRTTELCLDQIRQCGGHFRLHRVTWRVVNVGAVDLGAELIQQEARVAAMTFFCVVVWLCELAGALLFPIVIPLAREYTFTLFIGYPFHGKLYWVEDAGTKGKTVQEIQQVSTSKKSSIPVLAVLALQNVMIFYLDHILI</sequence>
<keyword evidence="3" id="KW-1185">Reference proteome</keyword>
<proteinExistence type="predicted"/>
<evidence type="ECO:0008006" key="4">
    <source>
        <dbReference type="Google" id="ProtNLM"/>
    </source>
</evidence>
<dbReference type="AlphaFoldDB" id="A0A1W0WJS5"/>
<comment type="caution">
    <text evidence="2">The sequence shown here is derived from an EMBL/GenBank/DDBJ whole genome shotgun (WGS) entry which is preliminary data.</text>
</comment>
<evidence type="ECO:0000256" key="1">
    <source>
        <dbReference type="SAM" id="Phobius"/>
    </source>
</evidence>